<reference evidence="1 2" key="1">
    <citation type="submission" date="2015-09" db="EMBL/GenBank/DDBJ databases">
        <title>Genome Sequences of Mycobacterium immunogenum Isolates, Recuperated from a Chloraminated Drinking Water Distribution System Simulator Subjected to Episodes of Nitrification.</title>
        <authorList>
            <person name="Gomez-Alvarez V."/>
            <person name="Revetta R.P."/>
        </authorList>
    </citation>
    <scope>NUCLEOTIDE SEQUENCE [LARGE SCALE GENOMIC DNA]</scope>
    <source>
        <strain evidence="1 2">H076</strain>
    </source>
</reference>
<evidence type="ECO:0000313" key="1">
    <source>
        <dbReference type="EMBL" id="KPG28222.1"/>
    </source>
</evidence>
<name>A0ABR5LMB2_9MYCO</name>
<dbReference type="Proteomes" id="UP000037962">
    <property type="component" value="Unassembled WGS sequence"/>
</dbReference>
<keyword evidence="2" id="KW-1185">Reference proteome</keyword>
<protein>
    <submittedName>
        <fullName evidence="1">Uncharacterized protein</fullName>
    </submittedName>
</protein>
<sequence>MVDCGSSQNTYRVIQRVNVPNECIGDSDRRLYQNSKADGQWTACLDLAWDSTSCISISAEVVAKVDCDDKSTSRKFKEKLSRPVDRVFQATSVPAC</sequence>
<proteinExistence type="predicted"/>
<comment type="caution">
    <text evidence="1">The sequence shown here is derived from an EMBL/GenBank/DDBJ whole genome shotgun (WGS) entry which is preliminary data.</text>
</comment>
<evidence type="ECO:0000313" key="2">
    <source>
        <dbReference type="Proteomes" id="UP000037962"/>
    </source>
</evidence>
<organism evidence="1 2">
    <name type="scientific">Mycobacteroides immunogenum</name>
    <dbReference type="NCBI Taxonomy" id="83262"/>
    <lineage>
        <taxon>Bacteria</taxon>
        <taxon>Bacillati</taxon>
        <taxon>Actinomycetota</taxon>
        <taxon>Actinomycetes</taxon>
        <taxon>Mycobacteriales</taxon>
        <taxon>Mycobacteriaceae</taxon>
        <taxon>Mycobacteroides</taxon>
    </lineage>
</organism>
<dbReference type="EMBL" id="LJFS01000035">
    <property type="protein sequence ID" value="KPG28222.1"/>
    <property type="molecule type" value="Genomic_DNA"/>
</dbReference>
<accession>A0ABR5LMB2</accession>
<gene>
    <name evidence="1" type="ORF">AN912_21920</name>
</gene>